<feature type="transmembrane region" description="Helical" evidence="9">
    <location>
        <begin position="91"/>
        <end position="109"/>
    </location>
</feature>
<evidence type="ECO:0000256" key="6">
    <source>
        <dbReference type="ARBA" id="ARBA00023136"/>
    </source>
</evidence>
<dbReference type="GO" id="GO:0046872">
    <property type="term" value="F:metal ion binding"/>
    <property type="evidence" value="ECO:0007669"/>
    <property type="project" value="UniProtKB-KW"/>
</dbReference>
<feature type="binding site" evidence="7">
    <location>
        <position position="17"/>
    </location>
    <ligand>
        <name>Ca(2+)</name>
        <dbReference type="ChEBI" id="CHEBI:29108"/>
    </ligand>
</feature>
<evidence type="ECO:0000256" key="3">
    <source>
        <dbReference type="ARBA" id="ARBA00022692"/>
    </source>
</evidence>
<evidence type="ECO:0000256" key="5">
    <source>
        <dbReference type="ARBA" id="ARBA00022989"/>
    </source>
</evidence>
<feature type="transmembrane region" description="Helical" evidence="9">
    <location>
        <begin position="209"/>
        <end position="230"/>
    </location>
</feature>
<dbReference type="InterPro" id="IPR008901">
    <property type="entry name" value="ACER"/>
</dbReference>
<evidence type="ECO:0000256" key="2">
    <source>
        <dbReference type="ARBA" id="ARBA00009780"/>
    </source>
</evidence>
<keyword evidence="5 9" id="KW-1133">Transmembrane helix</keyword>
<dbReference type="PANTHER" id="PTHR46139">
    <property type="entry name" value="ALKALINE CERAMIDASE"/>
    <property type="match status" value="1"/>
</dbReference>
<keyword evidence="3 9" id="KW-0812">Transmembrane</keyword>
<evidence type="ECO:0000256" key="1">
    <source>
        <dbReference type="ARBA" id="ARBA00004141"/>
    </source>
</evidence>
<evidence type="ECO:0000256" key="9">
    <source>
        <dbReference type="RuleBase" id="RU364079"/>
    </source>
</evidence>
<keyword evidence="7" id="KW-0479">Metal-binding</keyword>
<feature type="binding site" evidence="7">
    <location>
        <position position="15"/>
    </location>
    <ligand>
        <name>Ca(2+)</name>
        <dbReference type="ChEBI" id="CHEBI:29108"/>
    </ligand>
</feature>
<reference evidence="10" key="1">
    <citation type="journal article" date="2014" name="Insect Biochem. Mol. Biol.">
        <title>An insight into the sialome of the frog biting fly, Corethrella appendiculata.</title>
        <authorList>
            <person name="Ribeiro J.M.C."/>
            <person name="Chagas A.C."/>
            <person name="Pham V.M."/>
            <person name="Lounibos L.P."/>
            <person name="Calvo E."/>
        </authorList>
    </citation>
    <scope>NUCLEOTIDE SEQUENCE</scope>
    <source>
        <tissue evidence="10">Salivary glands</tissue>
    </source>
</reference>
<sequence length="267" mass="31034">MRWEHLEYNSSPVDWCENNYVVSSNIAEFVNTISNIFFLLGPPILIYLFKDYGKFIHPVIHVIWVLLIVVGLSSAYFHATLSLIGQLLDEISILWVFMVTLTFFCPRRYFPSICNNSRKKFSTAMGTLSCLCTILSFWKPAINNVALFALVVPALYLMSQELKRVKDKRVYRLGIRSISILFLAILCWVNDRLFCATWSAINFPYLHGFWHIFIFIAAYCSCVLFAYFFVSDEYPGAGKLKYWPNNEFEFGVPYISVCSYKKIRDNI</sequence>
<evidence type="ECO:0000313" key="10">
    <source>
        <dbReference type="EMBL" id="JAB56964.1"/>
    </source>
</evidence>
<feature type="binding site" evidence="8">
    <location>
        <position position="211"/>
    </location>
    <ligand>
        <name>Zn(2+)</name>
        <dbReference type="ChEBI" id="CHEBI:29105"/>
        <note>catalytic</note>
    </ligand>
</feature>
<comment type="function">
    <text evidence="9">Hydrolyzes the sphingolipid ceramide into sphingosine and free fatty acid.</text>
</comment>
<feature type="transmembrane region" description="Helical" evidence="9">
    <location>
        <begin position="29"/>
        <end position="49"/>
    </location>
</feature>
<proteinExistence type="evidence at transcript level"/>
<feature type="transmembrane region" description="Helical" evidence="9">
    <location>
        <begin position="121"/>
        <end position="138"/>
    </location>
</feature>
<evidence type="ECO:0000256" key="7">
    <source>
        <dbReference type="PIRSR" id="PIRSR608901-1"/>
    </source>
</evidence>
<feature type="binding site" evidence="7">
    <location>
        <position position="14"/>
    </location>
    <ligand>
        <name>Ca(2+)</name>
        <dbReference type="ChEBI" id="CHEBI:29108"/>
    </ligand>
</feature>
<keyword evidence="4 9" id="KW-0378">Hydrolase</keyword>
<feature type="transmembrane region" description="Helical" evidence="9">
    <location>
        <begin position="61"/>
        <end position="79"/>
    </location>
</feature>
<feature type="transmembrane region" description="Helical" evidence="9">
    <location>
        <begin position="171"/>
        <end position="189"/>
    </location>
</feature>
<name>U5EWL1_9DIPT</name>
<dbReference type="PANTHER" id="PTHR46139:SF3">
    <property type="entry name" value="ALKALINE CERAMIDASE"/>
    <property type="match status" value="1"/>
</dbReference>
<feature type="binding site" evidence="7">
    <location>
        <position position="28"/>
    </location>
    <ligand>
        <name>Ca(2+)</name>
        <dbReference type="ChEBI" id="CHEBI:29108"/>
    </ligand>
</feature>
<comment type="cofactor">
    <cofactor evidence="8">
        <name>Zn(2+)</name>
        <dbReference type="ChEBI" id="CHEBI:29105"/>
    </cofactor>
</comment>
<keyword evidence="8" id="KW-0862">Zinc</keyword>
<dbReference type="GO" id="GO:0016020">
    <property type="term" value="C:membrane"/>
    <property type="evidence" value="ECO:0007669"/>
    <property type="project" value="UniProtKB-SubCell"/>
</dbReference>
<keyword evidence="6 9" id="KW-0472">Membrane</keyword>
<protein>
    <recommendedName>
        <fullName evidence="9">Alkaline ceramidase</fullName>
        <ecNumber evidence="9">3.5.1.-</ecNumber>
    </recommendedName>
</protein>
<dbReference type="GO" id="GO:0016811">
    <property type="term" value="F:hydrolase activity, acting on carbon-nitrogen (but not peptide) bonds, in linear amides"/>
    <property type="evidence" value="ECO:0007669"/>
    <property type="project" value="InterPro"/>
</dbReference>
<keyword evidence="9" id="KW-0443">Lipid metabolism</keyword>
<dbReference type="AlphaFoldDB" id="U5EWL1"/>
<dbReference type="EMBL" id="GANO01002907">
    <property type="protein sequence ID" value="JAB56964.1"/>
    <property type="molecule type" value="mRNA"/>
</dbReference>
<feature type="binding site" evidence="8">
    <location>
        <position position="78"/>
    </location>
    <ligand>
        <name>Zn(2+)</name>
        <dbReference type="ChEBI" id="CHEBI:29105"/>
        <note>catalytic</note>
    </ligand>
</feature>
<feature type="binding site" evidence="7">
    <location>
        <position position="19"/>
    </location>
    <ligand>
        <name>Ca(2+)</name>
        <dbReference type="ChEBI" id="CHEBI:29108"/>
    </ligand>
</feature>
<keyword evidence="7" id="KW-0106">Calcium</keyword>
<feature type="transmembrane region" description="Helical" evidence="9">
    <location>
        <begin position="144"/>
        <end position="159"/>
    </location>
</feature>
<comment type="subcellular location">
    <subcellularLocation>
        <location evidence="1">Membrane</location>
        <topology evidence="1">Multi-pass membrane protein</topology>
    </subcellularLocation>
</comment>
<evidence type="ECO:0000256" key="8">
    <source>
        <dbReference type="PIRSR" id="PIRSR608901-2"/>
    </source>
</evidence>
<accession>U5EWL1</accession>
<feature type="binding site" evidence="8">
    <location>
        <position position="207"/>
    </location>
    <ligand>
        <name>Zn(2+)</name>
        <dbReference type="ChEBI" id="CHEBI:29105"/>
        <note>catalytic</note>
    </ligand>
</feature>
<organism evidence="10">
    <name type="scientific">Corethrella appendiculata</name>
    <dbReference type="NCBI Taxonomy" id="1370023"/>
    <lineage>
        <taxon>Eukaryota</taxon>
        <taxon>Metazoa</taxon>
        <taxon>Ecdysozoa</taxon>
        <taxon>Arthropoda</taxon>
        <taxon>Hexapoda</taxon>
        <taxon>Insecta</taxon>
        <taxon>Pterygota</taxon>
        <taxon>Neoptera</taxon>
        <taxon>Endopterygota</taxon>
        <taxon>Diptera</taxon>
        <taxon>Nematocera</taxon>
        <taxon>Culicoidea</taxon>
        <taxon>Chaoboridae</taxon>
        <taxon>Corethrella</taxon>
    </lineage>
</organism>
<dbReference type="Pfam" id="PF05875">
    <property type="entry name" value="Ceramidase"/>
    <property type="match status" value="1"/>
</dbReference>
<dbReference type="GO" id="GO:0046514">
    <property type="term" value="P:ceramide catabolic process"/>
    <property type="evidence" value="ECO:0007669"/>
    <property type="project" value="TreeGrafter"/>
</dbReference>
<dbReference type="EC" id="3.5.1.-" evidence="9"/>
<evidence type="ECO:0000256" key="4">
    <source>
        <dbReference type="ARBA" id="ARBA00022801"/>
    </source>
</evidence>
<comment type="similarity">
    <text evidence="2 9">Belongs to the alkaline ceramidase family.</text>
</comment>